<feature type="region of interest" description="Disordered" evidence="1">
    <location>
        <begin position="1"/>
        <end position="48"/>
    </location>
</feature>
<feature type="compositionally biased region" description="Basic and acidic residues" evidence="1">
    <location>
        <begin position="33"/>
        <end position="48"/>
    </location>
</feature>
<proteinExistence type="predicted"/>
<protein>
    <submittedName>
        <fullName evidence="2">Uncharacterized protein</fullName>
    </submittedName>
</protein>
<accession>A0AAD5V2Q0</accession>
<reference evidence="2" key="1">
    <citation type="submission" date="2022-07" db="EMBL/GenBank/DDBJ databases">
        <title>Genome Sequence of Physisporinus lineatus.</title>
        <authorList>
            <person name="Buettner E."/>
        </authorList>
    </citation>
    <scope>NUCLEOTIDE SEQUENCE</scope>
    <source>
        <strain evidence="2">VT162</strain>
    </source>
</reference>
<feature type="compositionally biased region" description="Polar residues" evidence="1">
    <location>
        <begin position="192"/>
        <end position="211"/>
    </location>
</feature>
<feature type="region of interest" description="Disordered" evidence="1">
    <location>
        <begin position="179"/>
        <end position="211"/>
    </location>
</feature>
<evidence type="ECO:0000313" key="2">
    <source>
        <dbReference type="EMBL" id="KAJ3483254.1"/>
    </source>
</evidence>
<sequence>MGFGTIDDHGSDERVQSQSWELSPANLLEDDTWERGSEDVDRGDELIAENKTERARRIAMGVAEKPDDPEARSFSPFLVIDAKNFGSMGNFKVKSDIFLHAFRTKVSRAGEYMECVMKDRKPDRLTPEGGNRVKNLGPVTTFYVTFSRDTGKVGLKIGKNRPEDVKKFKSEQGYKFWSRGRNHSKKKEGDGSSRNLINTSISGSLDTSIPR</sequence>
<evidence type="ECO:0000256" key="1">
    <source>
        <dbReference type="SAM" id="MobiDB-lite"/>
    </source>
</evidence>
<dbReference type="Proteomes" id="UP001212997">
    <property type="component" value="Unassembled WGS sequence"/>
</dbReference>
<dbReference type="EMBL" id="JANAWD010000235">
    <property type="protein sequence ID" value="KAJ3483254.1"/>
    <property type="molecule type" value="Genomic_DNA"/>
</dbReference>
<organism evidence="2 3">
    <name type="scientific">Meripilus lineatus</name>
    <dbReference type="NCBI Taxonomy" id="2056292"/>
    <lineage>
        <taxon>Eukaryota</taxon>
        <taxon>Fungi</taxon>
        <taxon>Dikarya</taxon>
        <taxon>Basidiomycota</taxon>
        <taxon>Agaricomycotina</taxon>
        <taxon>Agaricomycetes</taxon>
        <taxon>Polyporales</taxon>
        <taxon>Meripilaceae</taxon>
        <taxon>Meripilus</taxon>
    </lineage>
</organism>
<keyword evidence="3" id="KW-1185">Reference proteome</keyword>
<evidence type="ECO:0000313" key="3">
    <source>
        <dbReference type="Proteomes" id="UP001212997"/>
    </source>
</evidence>
<gene>
    <name evidence="2" type="ORF">NLI96_g6434</name>
</gene>
<comment type="caution">
    <text evidence="2">The sequence shown here is derived from an EMBL/GenBank/DDBJ whole genome shotgun (WGS) entry which is preliminary data.</text>
</comment>
<dbReference type="AlphaFoldDB" id="A0AAD5V2Q0"/>
<feature type="compositionally biased region" description="Basic and acidic residues" evidence="1">
    <location>
        <begin position="1"/>
        <end position="15"/>
    </location>
</feature>
<name>A0AAD5V2Q0_9APHY</name>